<feature type="non-terminal residue" evidence="4">
    <location>
        <position position="1"/>
    </location>
</feature>
<keyword evidence="5" id="KW-1185">Reference proteome</keyword>
<feature type="coiled-coil region" evidence="1">
    <location>
        <begin position="495"/>
        <end position="717"/>
    </location>
</feature>
<evidence type="ECO:0000256" key="1">
    <source>
        <dbReference type="SAM" id="Coils"/>
    </source>
</evidence>
<dbReference type="Gene3D" id="2.60.40.150">
    <property type="entry name" value="C2 domain"/>
    <property type="match status" value="1"/>
</dbReference>
<proteinExistence type="predicted"/>
<dbReference type="Pfam" id="PF12416">
    <property type="entry name" value="DUF3668"/>
    <property type="match status" value="1"/>
</dbReference>
<dbReference type="OrthoDB" id="332250at2759"/>
<dbReference type="PANTHER" id="PTHR21574">
    <property type="entry name" value="CENTROSOMAL PROTEIN OF 120 KDA"/>
    <property type="match status" value="1"/>
</dbReference>
<dbReference type="InterPro" id="IPR022136">
    <property type="entry name" value="DUF3668"/>
</dbReference>
<feature type="domain" description="DUF3668" evidence="3">
    <location>
        <begin position="187"/>
        <end position="359"/>
    </location>
</feature>
<dbReference type="STRING" id="10195.A0A3M7R4R9"/>
<organism evidence="4 5">
    <name type="scientific">Brachionus plicatilis</name>
    <name type="common">Marine rotifer</name>
    <name type="synonym">Brachionus muelleri</name>
    <dbReference type="NCBI Taxonomy" id="10195"/>
    <lineage>
        <taxon>Eukaryota</taxon>
        <taxon>Metazoa</taxon>
        <taxon>Spiralia</taxon>
        <taxon>Gnathifera</taxon>
        <taxon>Rotifera</taxon>
        <taxon>Eurotatoria</taxon>
        <taxon>Monogononta</taxon>
        <taxon>Pseudotrocha</taxon>
        <taxon>Ploima</taxon>
        <taxon>Brachionidae</taxon>
        <taxon>Brachionus</taxon>
    </lineage>
</organism>
<keyword evidence="1" id="KW-0175">Coiled coil</keyword>
<gene>
    <name evidence="4" type="ORF">BpHYR1_023451</name>
</gene>
<dbReference type="InterPro" id="IPR039893">
    <property type="entry name" value="CEP120-like"/>
</dbReference>
<name>A0A3M7R4R9_BRAPC</name>
<comment type="caution">
    <text evidence="4">The sequence shown here is derived from an EMBL/GenBank/DDBJ whole genome shotgun (WGS) entry which is preliminary data.</text>
</comment>
<evidence type="ECO:0000259" key="3">
    <source>
        <dbReference type="Pfam" id="PF12416"/>
    </source>
</evidence>
<protein>
    <recommendedName>
        <fullName evidence="3">DUF3668 domain-containing protein</fullName>
    </recommendedName>
</protein>
<dbReference type="InterPro" id="IPR035892">
    <property type="entry name" value="C2_domain_sf"/>
</dbReference>
<dbReference type="EMBL" id="REGN01004285">
    <property type="protein sequence ID" value="RNA18235.1"/>
    <property type="molecule type" value="Genomic_DNA"/>
</dbReference>
<accession>A0A3M7R4R9</accession>
<evidence type="ECO:0000256" key="2">
    <source>
        <dbReference type="SAM" id="MobiDB-lite"/>
    </source>
</evidence>
<dbReference type="GO" id="GO:0005813">
    <property type="term" value="C:centrosome"/>
    <property type="evidence" value="ECO:0007669"/>
    <property type="project" value="TreeGrafter"/>
</dbReference>
<evidence type="ECO:0000313" key="4">
    <source>
        <dbReference type="EMBL" id="RNA18235.1"/>
    </source>
</evidence>
<dbReference type="Proteomes" id="UP000276133">
    <property type="component" value="Unassembled WGS sequence"/>
</dbReference>
<evidence type="ECO:0000313" key="5">
    <source>
        <dbReference type="Proteomes" id="UP000276133"/>
    </source>
</evidence>
<dbReference type="PANTHER" id="PTHR21574:SF0">
    <property type="entry name" value="CENTROSOMAL PROTEIN OF 120 KDA"/>
    <property type="match status" value="1"/>
</dbReference>
<dbReference type="AlphaFoldDB" id="A0A3M7R4R9"/>
<reference evidence="4 5" key="1">
    <citation type="journal article" date="2018" name="Sci. Rep.">
        <title>Genomic signatures of local adaptation to the degree of environmental predictability in rotifers.</title>
        <authorList>
            <person name="Franch-Gras L."/>
            <person name="Hahn C."/>
            <person name="Garcia-Roger E.M."/>
            <person name="Carmona M.J."/>
            <person name="Serra M."/>
            <person name="Gomez A."/>
        </authorList>
    </citation>
    <scope>NUCLEOTIDE SEQUENCE [LARGE SCALE GENOMIC DNA]</scope>
    <source>
        <strain evidence="4">HYR1</strain>
    </source>
</reference>
<feature type="region of interest" description="Disordered" evidence="2">
    <location>
        <begin position="149"/>
        <end position="181"/>
    </location>
</feature>
<dbReference type="GO" id="GO:1903724">
    <property type="term" value="P:positive regulation of centriole elongation"/>
    <property type="evidence" value="ECO:0007669"/>
    <property type="project" value="TreeGrafter"/>
</dbReference>
<feature type="compositionally biased region" description="Polar residues" evidence="2">
    <location>
        <begin position="165"/>
        <end position="181"/>
    </location>
</feature>
<sequence length="783" mass="90215">FIEIFFFKRPQNLIRTLDAMTKPAEKYLLVVSFLEGENFPERKNTKFVIEAKFDGEQLSTDPVEHSSPIDISQELAWGLDKKSLQLHKLQRSCIKANCFAINQSSKEHVGYIVIDIRSAPESPGRPKFFPLLQSIYAKSKPQIKVNIYTEEDQSNQEEKPELEASQRSTGSRPGSSHSAQQAVPQNFQVVLDENEGYFSIGKSGPDCKIYVLTITIAFARNLVRLLTNSDQHSTSNFFFMYKFLGNQVATKPFGDIISCQINGERSSIRFCSTLENFQLLFKQLANLEIFFCSQDRAVGKCVFNWRLILENWDGNSLASCDNPIVLDELLKIEALPSSQGRVSPAPDVNMAPVIGLQVGVFKEETEVSNVQESKEINVVQNEAATYRKSPSPTGSNLKQSSQVIFQNECNTITVEERPKESIVSLKSSSAREFTTNHNAHYIPEDLQLKAAYELQLWKEAREKEFEHQLKKNEAKKFQALADAFKQRDIEREIMVQKKIKEYNELEVMLKNSLNEVEKREKQLASNEAHIARMRSDLNRDYENKLSELREASKRVQEKADHQVSLQKSKIESLEDEIDRLKKKVYESEKRCSEKESEFLRFKEKENNRPEIRLQSEINVLNLEKIELERKLDAMTKAKNHYKEQWTKALQEIALMKKKEESNAKALLRRQQMELENMKMKFLSAEESEKLKSDEQELLNLKNEIEKLKLKNSDKTSLVSDYGSASCLSNLENIDPNLQNHINRLLEEKETLLRTGVYSNSDAIIIELDKRIKDSLNQANFYKN</sequence>